<dbReference type="GO" id="GO:0005524">
    <property type="term" value="F:ATP binding"/>
    <property type="evidence" value="ECO:0007669"/>
    <property type="project" value="UniProtKB-KW"/>
</dbReference>
<evidence type="ECO:0000256" key="9">
    <source>
        <dbReference type="ARBA" id="ARBA00022989"/>
    </source>
</evidence>
<dbReference type="GO" id="GO:0060003">
    <property type="term" value="P:copper ion export"/>
    <property type="evidence" value="ECO:0007669"/>
    <property type="project" value="UniProtKB-ARBA"/>
</dbReference>
<dbReference type="GO" id="GO:0043682">
    <property type="term" value="F:P-type divalent copper transporter activity"/>
    <property type="evidence" value="ECO:0007669"/>
    <property type="project" value="TreeGrafter"/>
</dbReference>
<dbReference type="Gene3D" id="2.70.150.10">
    <property type="entry name" value="Calcium-transporting ATPase, cytoplasmic transduction domain A"/>
    <property type="match status" value="1"/>
</dbReference>
<feature type="domain" description="Heavy metal binding" evidence="13">
    <location>
        <begin position="16"/>
        <end position="41"/>
    </location>
</feature>
<keyword evidence="4 11" id="KW-0812">Transmembrane</keyword>
<evidence type="ECO:0000313" key="15">
    <source>
        <dbReference type="Proteomes" id="UP000268094"/>
    </source>
</evidence>
<dbReference type="Proteomes" id="UP000268094">
    <property type="component" value="Unassembled WGS sequence"/>
</dbReference>
<feature type="non-terminal residue" evidence="14">
    <location>
        <position position="378"/>
    </location>
</feature>
<dbReference type="InterPro" id="IPR059000">
    <property type="entry name" value="ATPase_P-type_domA"/>
</dbReference>
<keyword evidence="3" id="KW-1003">Cell membrane</keyword>
<dbReference type="RefSeq" id="WP_147449160.1">
    <property type="nucleotide sequence ID" value="NZ_RAVZ01000709.1"/>
</dbReference>
<evidence type="ECO:0000256" key="10">
    <source>
        <dbReference type="ARBA" id="ARBA00023136"/>
    </source>
</evidence>
<evidence type="ECO:0000313" key="14">
    <source>
        <dbReference type="EMBL" id="RKG65741.1"/>
    </source>
</evidence>
<keyword evidence="7" id="KW-0067">ATP-binding</keyword>
<keyword evidence="10 11" id="KW-0472">Membrane</keyword>
<feature type="transmembrane region" description="Helical" evidence="11">
    <location>
        <begin position="130"/>
        <end position="151"/>
    </location>
</feature>
<sequence length="378" mass="39883">LHPQASPPPTAPGTTWVCPMDPEVRRDAPGACPKCGMALEPDAPPALETRVEYTCPMHPEVVRDGPGTCPKCGMALEPRTVTVEEKPDPELRSMTRRFWVGLALSVPLMALGMSDMLPGQPVQHAVSPAALLWAQFALATPVVLWVGAPFFQRGWASVRNRHLNMFTLIALGAGAAYLFSVVSTLFPHLLPEGARTGHGGTAPVYYEAAAIILTLVALGQVLELRARHATSGALRALLSLAPATARRVGDDGHEEDVPLSSVHVGERLRVRPGEKVPVDGEVLEGASAVDESLVTGESVPVEKGPGAKVTGGTVNGTGSLVMRAERVGQDTLLARIVQRVSEAQRTRAPIQRLADRVAGVFVPAVIAVAVVTAGVWAV</sequence>
<dbReference type="Pfam" id="PF00122">
    <property type="entry name" value="E1-E2_ATPase"/>
    <property type="match status" value="1"/>
</dbReference>
<keyword evidence="15" id="KW-1185">Reference proteome</keyword>
<evidence type="ECO:0000256" key="1">
    <source>
        <dbReference type="ARBA" id="ARBA00004651"/>
    </source>
</evidence>
<feature type="transmembrane region" description="Helical" evidence="11">
    <location>
        <begin position="163"/>
        <end position="184"/>
    </location>
</feature>
<evidence type="ECO:0000256" key="8">
    <source>
        <dbReference type="ARBA" id="ARBA00022967"/>
    </source>
</evidence>
<dbReference type="AlphaFoldDB" id="A0A3A8HIT5"/>
<organism evidence="14 15">
    <name type="scientific">Corallococcus terminator</name>
    <dbReference type="NCBI Taxonomy" id="2316733"/>
    <lineage>
        <taxon>Bacteria</taxon>
        <taxon>Pseudomonadati</taxon>
        <taxon>Myxococcota</taxon>
        <taxon>Myxococcia</taxon>
        <taxon>Myxococcales</taxon>
        <taxon>Cystobacterineae</taxon>
        <taxon>Myxococcaceae</taxon>
        <taxon>Corallococcus</taxon>
    </lineage>
</organism>
<keyword evidence="6" id="KW-0547">Nucleotide-binding</keyword>
<dbReference type="GO" id="GO:0005507">
    <property type="term" value="F:copper ion binding"/>
    <property type="evidence" value="ECO:0007669"/>
    <property type="project" value="TreeGrafter"/>
</dbReference>
<dbReference type="Pfam" id="PF19335">
    <property type="entry name" value="HMBD"/>
    <property type="match status" value="2"/>
</dbReference>
<evidence type="ECO:0000256" key="6">
    <source>
        <dbReference type="ARBA" id="ARBA00022741"/>
    </source>
</evidence>
<dbReference type="EMBL" id="RAVZ01000709">
    <property type="protein sequence ID" value="RKG65741.1"/>
    <property type="molecule type" value="Genomic_DNA"/>
</dbReference>
<dbReference type="PANTHER" id="PTHR43520">
    <property type="entry name" value="ATP7, ISOFORM B"/>
    <property type="match status" value="1"/>
</dbReference>
<dbReference type="InterPro" id="IPR001757">
    <property type="entry name" value="P_typ_ATPase"/>
</dbReference>
<reference evidence="15" key="1">
    <citation type="submission" date="2018-09" db="EMBL/GenBank/DDBJ databases">
        <authorList>
            <person name="Livingstone P.G."/>
            <person name="Whitworth D.E."/>
        </authorList>
    </citation>
    <scope>NUCLEOTIDE SEQUENCE [LARGE SCALE GENOMIC DNA]</scope>
    <source>
        <strain evidence="15">CA054A</strain>
    </source>
</reference>
<proteinExistence type="inferred from homology"/>
<evidence type="ECO:0000256" key="5">
    <source>
        <dbReference type="ARBA" id="ARBA00022723"/>
    </source>
</evidence>
<accession>A0A3A8HIT5</accession>
<keyword evidence="9 11" id="KW-1133">Transmembrane helix</keyword>
<feature type="transmembrane region" description="Helical" evidence="11">
    <location>
        <begin position="204"/>
        <end position="222"/>
    </location>
</feature>
<feature type="domain" description="P-type ATPase A" evidence="12">
    <location>
        <begin position="240"/>
        <end position="340"/>
    </location>
</feature>
<dbReference type="GO" id="GO:0016887">
    <property type="term" value="F:ATP hydrolysis activity"/>
    <property type="evidence" value="ECO:0007669"/>
    <property type="project" value="InterPro"/>
</dbReference>
<evidence type="ECO:0000259" key="13">
    <source>
        <dbReference type="Pfam" id="PF19335"/>
    </source>
</evidence>
<evidence type="ECO:0000256" key="11">
    <source>
        <dbReference type="SAM" id="Phobius"/>
    </source>
</evidence>
<comment type="caution">
    <text evidence="14">The sequence shown here is derived from an EMBL/GenBank/DDBJ whole genome shotgun (WGS) entry which is preliminary data.</text>
</comment>
<evidence type="ECO:0000256" key="3">
    <source>
        <dbReference type="ARBA" id="ARBA00022475"/>
    </source>
</evidence>
<evidence type="ECO:0000256" key="2">
    <source>
        <dbReference type="ARBA" id="ARBA00006024"/>
    </source>
</evidence>
<dbReference type="FunFam" id="2.70.150.10:FF:000020">
    <property type="entry name" value="Copper-exporting P-type ATPase A"/>
    <property type="match status" value="1"/>
</dbReference>
<dbReference type="InterPro" id="IPR008250">
    <property type="entry name" value="ATPase_P-typ_transduc_dom_A_sf"/>
</dbReference>
<dbReference type="GO" id="GO:0055070">
    <property type="term" value="P:copper ion homeostasis"/>
    <property type="evidence" value="ECO:0007669"/>
    <property type="project" value="TreeGrafter"/>
</dbReference>
<protein>
    <submittedName>
        <fullName evidence="14">Copper-transporting ATPase</fullName>
    </submittedName>
</protein>
<evidence type="ECO:0000256" key="4">
    <source>
        <dbReference type="ARBA" id="ARBA00022692"/>
    </source>
</evidence>
<dbReference type="PANTHER" id="PTHR43520:SF8">
    <property type="entry name" value="P-TYPE CU(+) TRANSPORTER"/>
    <property type="match status" value="1"/>
</dbReference>
<name>A0A3A8HIT5_9BACT</name>
<gene>
    <name evidence="14" type="ORF">D7V88_41715</name>
</gene>
<dbReference type="GO" id="GO:0005886">
    <property type="term" value="C:plasma membrane"/>
    <property type="evidence" value="ECO:0007669"/>
    <property type="project" value="UniProtKB-SubCell"/>
</dbReference>
<keyword evidence="8" id="KW-1278">Translocase</keyword>
<feature type="domain" description="Heavy metal binding" evidence="13">
    <location>
        <begin position="53"/>
        <end position="78"/>
    </location>
</feature>
<evidence type="ECO:0000259" key="12">
    <source>
        <dbReference type="Pfam" id="PF00122"/>
    </source>
</evidence>
<comment type="subcellular location">
    <subcellularLocation>
        <location evidence="1">Cell membrane</location>
        <topology evidence="1">Multi-pass membrane protein</topology>
    </subcellularLocation>
</comment>
<dbReference type="SUPFAM" id="SSF81653">
    <property type="entry name" value="Calcium ATPase, transduction domain A"/>
    <property type="match status" value="1"/>
</dbReference>
<feature type="non-terminal residue" evidence="14">
    <location>
        <position position="1"/>
    </location>
</feature>
<keyword evidence="5" id="KW-0479">Metal-binding</keyword>
<feature type="transmembrane region" description="Helical" evidence="11">
    <location>
        <begin position="98"/>
        <end position="118"/>
    </location>
</feature>
<dbReference type="NCBIfam" id="TIGR01494">
    <property type="entry name" value="ATPase_P-type"/>
    <property type="match status" value="1"/>
</dbReference>
<evidence type="ECO:0000256" key="7">
    <source>
        <dbReference type="ARBA" id="ARBA00022840"/>
    </source>
</evidence>
<dbReference type="PRINTS" id="PR00943">
    <property type="entry name" value="CUATPASE"/>
</dbReference>
<feature type="transmembrane region" description="Helical" evidence="11">
    <location>
        <begin position="357"/>
        <end position="377"/>
    </location>
</feature>
<dbReference type="OrthoDB" id="5496529at2"/>
<dbReference type="InterPro" id="IPR045800">
    <property type="entry name" value="HMBD"/>
</dbReference>
<comment type="similarity">
    <text evidence="2">Belongs to the cation transport ATPase (P-type) (TC 3.A.3) family. Type IB subfamily.</text>
</comment>